<evidence type="ECO:0000256" key="2">
    <source>
        <dbReference type="ARBA" id="ARBA00007210"/>
    </source>
</evidence>
<keyword evidence="11" id="KW-1185">Reference proteome</keyword>
<keyword evidence="6" id="KW-0653">Protein transport</keyword>
<dbReference type="Pfam" id="PF16528">
    <property type="entry name" value="Exo84_C"/>
    <property type="match status" value="2"/>
</dbReference>
<organism evidence="10 11">
    <name type="scientific">Arxiozyma heterogenica</name>
    <dbReference type="NCBI Taxonomy" id="278026"/>
    <lineage>
        <taxon>Eukaryota</taxon>
        <taxon>Fungi</taxon>
        <taxon>Dikarya</taxon>
        <taxon>Ascomycota</taxon>
        <taxon>Saccharomycotina</taxon>
        <taxon>Saccharomycetes</taxon>
        <taxon>Saccharomycetales</taxon>
        <taxon>Saccharomycetaceae</taxon>
        <taxon>Arxiozyma</taxon>
    </lineage>
</organism>
<feature type="region of interest" description="Disordered" evidence="8">
    <location>
        <begin position="369"/>
        <end position="395"/>
    </location>
</feature>
<dbReference type="InterPro" id="IPR016159">
    <property type="entry name" value="Cullin_repeat-like_dom_sf"/>
</dbReference>
<dbReference type="SUPFAM" id="SSF74788">
    <property type="entry name" value="Cullin repeat-like"/>
    <property type="match status" value="1"/>
</dbReference>
<dbReference type="EMBL" id="JAWIZZ010000006">
    <property type="protein sequence ID" value="KAK5782275.1"/>
    <property type="molecule type" value="Genomic_DNA"/>
</dbReference>
<evidence type="ECO:0000313" key="11">
    <source>
        <dbReference type="Proteomes" id="UP001306508"/>
    </source>
</evidence>
<evidence type="ECO:0000256" key="3">
    <source>
        <dbReference type="ARBA" id="ARBA00021269"/>
    </source>
</evidence>
<dbReference type="InterPro" id="IPR042560">
    <property type="entry name" value="Exo84_C_2"/>
</dbReference>
<gene>
    <name evidence="10" type="ORF">RI543_000205</name>
</gene>
<feature type="region of interest" description="Disordered" evidence="8">
    <location>
        <begin position="1"/>
        <end position="32"/>
    </location>
</feature>
<evidence type="ECO:0000256" key="6">
    <source>
        <dbReference type="ARBA" id="ARBA00022927"/>
    </source>
</evidence>
<dbReference type="InterPro" id="IPR011993">
    <property type="entry name" value="PH-like_dom_sf"/>
</dbReference>
<feature type="compositionally biased region" description="Low complexity" evidence="8">
    <location>
        <begin position="219"/>
        <end position="228"/>
    </location>
</feature>
<evidence type="ECO:0000256" key="7">
    <source>
        <dbReference type="SAM" id="Coils"/>
    </source>
</evidence>
<evidence type="ECO:0000256" key="1">
    <source>
        <dbReference type="ARBA" id="ARBA00004398"/>
    </source>
</evidence>
<comment type="similarity">
    <text evidence="2">Belongs to the EXO84 family.</text>
</comment>
<dbReference type="InterPro" id="IPR032403">
    <property type="entry name" value="Exo84_C"/>
</dbReference>
<dbReference type="GO" id="GO:0006887">
    <property type="term" value="P:exocytosis"/>
    <property type="evidence" value="ECO:0007669"/>
    <property type="project" value="UniProtKB-KW"/>
</dbReference>
<dbReference type="GO" id="GO:0000145">
    <property type="term" value="C:exocyst"/>
    <property type="evidence" value="ECO:0007669"/>
    <property type="project" value="InterPro"/>
</dbReference>
<dbReference type="PANTHER" id="PTHR21426:SF12">
    <property type="entry name" value="EXOCYST COMPLEX COMPONENT 8"/>
    <property type="match status" value="1"/>
</dbReference>
<dbReference type="Pfam" id="PF08700">
    <property type="entry name" value="VPS51_Exo84_N"/>
    <property type="match status" value="1"/>
</dbReference>
<evidence type="ECO:0000313" key="10">
    <source>
        <dbReference type="EMBL" id="KAK5782275.1"/>
    </source>
</evidence>
<evidence type="ECO:0000256" key="8">
    <source>
        <dbReference type="SAM" id="MobiDB-lite"/>
    </source>
</evidence>
<feature type="coiled-coil region" evidence="7">
    <location>
        <begin position="168"/>
        <end position="202"/>
    </location>
</feature>
<dbReference type="GO" id="GO:0006893">
    <property type="term" value="P:Golgi to plasma membrane transport"/>
    <property type="evidence" value="ECO:0007669"/>
    <property type="project" value="TreeGrafter"/>
</dbReference>
<feature type="compositionally biased region" description="Basic and acidic residues" evidence="8">
    <location>
        <begin position="1"/>
        <end position="12"/>
    </location>
</feature>
<sequence>MTKKSNNTEKDALNLSTPYSKLPEVNAHEKNKAASSMHRRLSMYSSKHVPPIALQQQQYSIPLPSLPINNLSQLSFAQSDQIAIDLNHKDGEVINDTLNENYLREVIQTKNLRLLLSNENFNAKEFIHNNLTNASATDIDQFTTALNELSESIQVEVKDNINKSYKEILQVNRDLNLSTKELNQLRDNIQNLNEVMNKFVNIADRRINWENQRNDERSISNNSNNSSIGDDKSTSMLLPPINNNSNVFDDKNSTNMNRDMTNINTVKKIWNEELINLEKEIEGATNFLVSKDRHLIVKSDELLELNITTLRYLQTVRLYIFNDIILVAGKNNNNNKNNYILKQTFDLKDYSIRQDIRNNNRLIFKSHRPSNMVSSSTTTETSNNTEINDINGSNNSKINENENFFNNMNNSPNFNDDIVSMYESRNKNEVDKIIEAIRSAKDDLCDIFQNELQYEEKLKESFRHLQFTQQTPAKDTNLSKSPIKNARYSLNSNNTINDNNTNNKNSDVSRFYRISSSSNNMINYNDLITDHQLLQSLTIAMRANMRDSRVGTSSSLSTSLASASYSSFTNQLLTYDDNIEEVDIMIARNKYFVAISTLMKIKRQLIQLYPQLTEIETNFLELLMIKINLRCDSIYHKAVNKLTINSTTNTTTSNNNNEIAQLLSIVETMIELGKAEEGLELFLQNRSNLIQDLILKIGSIDNLTNYLTQLSIIRFQIIKQTVLNYKTLFDSNNYDNNHSSDHTPKSYQYLNGYNNTNSSESKNKLQKELSSILVNWCSTEIDKHFQLINKQLLNNEMISPMSIKSSRKQIDELKSVGLDFVYKLDEFIRLNSQRIG</sequence>
<dbReference type="InterPro" id="IPR042561">
    <property type="entry name" value="Exo84_C_1"/>
</dbReference>
<name>A0AAN7WPI1_9SACH</name>
<dbReference type="Gene3D" id="2.30.29.30">
    <property type="entry name" value="Pleckstrin-homology domain (PH domain)/Phosphotyrosine-binding domain (PTB)"/>
    <property type="match status" value="1"/>
</dbReference>
<comment type="subcellular location">
    <subcellularLocation>
        <location evidence="1">Cytoplasmic vesicle</location>
        <location evidence="1">Secretory vesicle</location>
    </subcellularLocation>
</comment>
<protein>
    <recommendedName>
        <fullName evidence="3">Exocyst complex component EXO84</fullName>
    </recommendedName>
</protein>
<dbReference type="AlphaFoldDB" id="A0AAN7WPI1"/>
<proteinExistence type="inferred from homology"/>
<comment type="caution">
    <text evidence="10">The sequence shown here is derived from an EMBL/GenBank/DDBJ whole genome shotgun (WGS) entry which is preliminary data.</text>
</comment>
<accession>A0AAN7WPI1</accession>
<dbReference type="Proteomes" id="UP001306508">
    <property type="component" value="Unassembled WGS sequence"/>
</dbReference>
<keyword evidence="5" id="KW-0268">Exocytosis</keyword>
<dbReference type="GO" id="GO:0015031">
    <property type="term" value="P:protein transport"/>
    <property type="evidence" value="ECO:0007669"/>
    <property type="project" value="UniProtKB-KW"/>
</dbReference>
<dbReference type="Gene3D" id="1.20.58.1210">
    <property type="entry name" value="Exo84p, N-terminal helical domain"/>
    <property type="match status" value="1"/>
</dbReference>
<feature type="domain" description="Exocyst component Exo84 C-terminal" evidence="9">
    <location>
        <begin position="765"/>
        <end position="821"/>
    </location>
</feature>
<evidence type="ECO:0000256" key="4">
    <source>
        <dbReference type="ARBA" id="ARBA00022448"/>
    </source>
</evidence>
<reference evidence="11" key="1">
    <citation type="submission" date="2023-07" db="EMBL/GenBank/DDBJ databases">
        <title>A draft genome of Kazachstania heterogenica Y-27499.</title>
        <authorList>
            <person name="Donic C."/>
            <person name="Kralova J.S."/>
            <person name="Fidel L."/>
            <person name="Ben-Dor S."/>
            <person name="Jung S."/>
        </authorList>
    </citation>
    <scope>NUCLEOTIDE SEQUENCE [LARGE SCALE GENOMIC DNA]</scope>
    <source>
        <strain evidence="11">Y27499</strain>
    </source>
</reference>
<feature type="compositionally biased region" description="Low complexity" evidence="8">
    <location>
        <begin position="370"/>
        <end position="395"/>
    </location>
</feature>
<keyword evidence="7" id="KW-0175">Coiled coil</keyword>
<evidence type="ECO:0000256" key="5">
    <source>
        <dbReference type="ARBA" id="ARBA00022483"/>
    </source>
</evidence>
<dbReference type="Pfam" id="PF25345">
    <property type="entry name" value="PH_EXO84"/>
    <property type="match status" value="1"/>
</dbReference>
<feature type="compositionally biased region" description="Polar residues" evidence="8">
    <location>
        <begin position="241"/>
        <end position="256"/>
    </location>
</feature>
<evidence type="ECO:0000259" key="9">
    <source>
        <dbReference type="Pfam" id="PF16528"/>
    </source>
</evidence>
<dbReference type="GO" id="GO:0030133">
    <property type="term" value="C:transport vesicle"/>
    <property type="evidence" value="ECO:0007669"/>
    <property type="project" value="UniProtKB-SubCell"/>
</dbReference>
<dbReference type="InterPro" id="IPR033961">
    <property type="entry name" value="Exo84"/>
</dbReference>
<dbReference type="Gene3D" id="1.20.58.1220">
    <property type="entry name" value="Exo84p, C-terminal helical domain"/>
    <property type="match status" value="1"/>
</dbReference>
<dbReference type="PANTHER" id="PTHR21426">
    <property type="entry name" value="EXOCYST COMPLEX COMPONENT 8"/>
    <property type="match status" value="1"/>
</dbReference>
<feature type="domain" description="Exocyst component Exo84 C-terminal" evidence="9">
    <location>
        <begin position="576"/>
        <end position="733"/>
    </location>
</feature>
<feature type="region of interest" description="Disordered" evidence="8">
    <location>
        <begin position="214"/>
        <end position="256"/>
    </location>
</feature>
<keyword evidence="4" id="KW-0813">Transport</keyword>